<accession>A0A2H0TRN9</accession>
<dbReference type="EMBL" id="PFCB01000003">
    <property type="protein sequence ID" value="PIR74818.1"/>
    <property type="molecule type" value="Genomic_DNA"/>
</dbReference>
<organism evidence="1 2">
    <name type="scientific">Candidatus Magasanikbacteria bacterium CG10_big_fil_rev_8_21_14_0_10_47_10</name>
    <dbReference type="NCBI Taxonomy" id="1974652"/>
    <lineage>
        <taxon>Bacteria</taxon>
        <taxon>Candidatus Magasanikiibacteriota</taxon>
    </lineage>
</organism>
<reference evidence="2" key="1">
    <citation type="submission" date="2017-09" db="EMBL/GenBank/DDBJ databases">
        <title>Depth-based differentiation of microbial function through sediment-hosted aquifers and enrichment of novel symbionts in the deep terrestrial subsurface.</title>
        <authorList>
            <person name="Probst A.J."/>
            <person name="Ladd B."/>
            <person name="Jarett J.K."/>
            <person name="Geller-Mcgrath D.E."/>
            <person name="Sieber C.M.K."/>
            <person name="Emerson J.B."/>
            <person name="Anantharaman K."/>
            <person name="Thomas B.C."/>
            <person name="Malmstrom R."/>
            <person name="Stieglmeier M."/>
            <person name="Klingl A."/>
            <person name="Woyke T."/>
            <person name="Ryan C.M."/>
            <person name="Banfield J.F."/>
        </authorList>
    </citation>
    <scope>NUCLEOTIDE SEQUENCE [LARGE SCALE GENOMIC DNA]</scope>
</reference>
<proteinExistence type="predicted"/>
<gene>
    <name evidence="1" type="ORF">COU35_00320</name>
</gene>
<protein>
    <submittedName>
        <fullName evidence="1">Uncharacterized protein</fullName>
    </submittedName>
</protein>
<comment type="caution">
    <text evidence="1">The sequence shown here is derived from an EMBL/GenBank/DDBJ whole genome shotgun (WGS) entry which is preliminary data.</text>
</comment>
<dbReference type="AlphaFoldDB" id="A0A2H0TRN9"/>
<sequence>MNYRIADELVLELIRLQILVIEPTRIERDLYHLYQRMMAPHSTILRTPFTYYVFGTNGSAVVLRQFSDNLEAVSHEQFAADDRGWWLHIRVDLLMLLEMKQAGVVLSAHPSDMTNDLYWIQLAMPSHELIKHGYCVGRMGQVRHRQFDITEAPILMRVLPLPKRARRE</sequence>
<evidence type="ECO:0000313" key="1">
    <source>
        <dbReference type="EMBL" id="PIR74818.1"/>
    </source>
</evidence>
<evidence type="ECO:0000313" key="2">
    <source>
        <dbReference type="Proteomes" id="UP000230154"/>
    </source>
</evidence>
<name>A0A2H0TRN9_9BACT</name>
<dbReference type="Proteomes" id="UP000230154">
    <property type="component" value="Unassembled WGS sequence"/>
</dbReference>